<dbReference type="PANTHER" id="PTHR43245">
    <property type="entry name" value="BIFUNCTIONAL POLYMYXIN RESISTANCE PROTEIN ARNA"/>
    <property type="match status" value="1"/>
</dbReference>
<dbReference type="EMBL" id="JBHSBA010000015">
    <property type="protein sequence ID" value="MFC4128088.1"/>
    <property type="molecule type" value="Genomic_DNA"/>
</dbReference>
<sequence>MRGSEVDVRGLKFLVTGGAGLVGGSICRSIAGSGGQVRAFDDLSAYPDESLRYLFDTDAGIDLIVGDIRDGAAMAAALRDQDVVIHAAALADVAACTRVPAECESVNVDGTATVLGAARRAGVRRAVFVSSASVYGNGGLGGDGPQVFAESAAPDPISVYGRSKLAGERIALAADAPDHTVVVRYFSVYGAPQIPKEGSHSWAVAIFAMRAMLDLPIQLNGGGHQIRDFTHIDDIVEGTIRAAVTDRASGRIINIGNGIGTSICDVATELAEYFPAMDVVSTNMPAGDPAGGVADLEVCRGLLNWQPGVSFSEGVREYVDWISRNPSAIPAWLRVMAEGA</sequence>
<organism evidence="2 3">
    <name type="scientific">Nocardia rhizosphaerae</name>
    <dbReference type="NCBI Taxonomy" id="1691571"/>
    <lineage>
        <taxon>Bacteria</taxon>
        <taxon>Bacillati</taxon>
        <taxon>Actinomycetota</taxon>
        <taxon>Actinomycetes</taxon>
        <taxon>Mycobacteriales</taxon>
        <taxon>Nocardiaceae</taxon>
        <taxon>Nocardia</taxon>
    </lineage>
</organism>
<feature type="domain" description="NAD-dependent epimerase/dehydratase" evidence="1">
    <location>
        <begin position="14"/>
        <end position="256"/>
    </location>
</feature>
<dbReference type="InterPro" id="IPR001509">
    <property type="entry name" value="Epimerase_deHydtase"/>
</dbReference>
<reference evidence="3" key="1">
    <citation type="journal article" date="2019" name="Int. J. Syst. Evol. Microbiol.">
        <title>The Global Catalogue of Microorganisms (GCM) 10K type strain sequencing project: providing services to taxonomists for standard genome sequencing and annotation.</title>
        <authorList>
            <consortium name="The Broad Institute Genomics Platform"/>
            <consortium name="The Broad Institute Genome Sequencing Center for Infectious Disease"/>
            <person name="Wu L."/>
            <person name="Ma J."/>
        </authorList>
    </citation>
    <scope>NUCLEOTIDE SEQUENCE [LARGE SCALE GENOMIC DNA]</scope>
    <source>
        <strain evidence="3">CGMCC 4.7204</strain>
    </source>
</reference>
<dbReference type="Pfam" id="PF01370">
    <property type="entry name" value="Epimerase"/>
    <property type="match status" value="1"/>
</dbReference>
<dbReference type="SUPFAM" id="SSF51735">
    <property type="entry name" value="NAD(P)-binding Rossmann-fold domains"/>
    <property type="match status" value="1"/>
</dbReference>
<evidence type="ECO:0000313" key="3">
    <source>
        <dbReference type="Proteomes" id="UP001595767"/>
    </source>
</evidence>
<dbReference type="PRINTS" id="PR01713">
    <property type="entry name" value="NUCEPIMERASE"/>
</dbReference>
<dbReference type="RefSeq" id="WP_378553815.1">
    <property type="nucleotide sequence ID" value="NZ_JBHSBA010000015.1"/>
</dbReference>
<dbReference type="InterPro" id="IPR050177">
    <property type="entry name" value="Lipid_A_modif_metabolic_enz"/>
</dbReference>
<evidence type="ECO:0000313" key="2">
    <source>
        <dbReference type="EMBL" id="MFC4128088.1"/>
    </source>
</evidence>
<protein>
    <submittedName>
        <fullName evidence="2">NAD-dependent epimerase/dehydratase family protein</fullName>
    </submittedName>
</protein>
<comment type="caution">
    <text evidence="2">The sequence shown here is derived from an EMBL/GenBank/DDBJ whole genome shotgun (WGS) entry which is preliminary data.</text>
</comment>
<proteinExistence type="predicted"/>
<dbReference type="PANTHER" id="PTHR43245:SF13">
    <property type="entry name" value="UDP-D-APIOSE_UDP-D-XYLOSE SYNTHASE 2"/>
    <property type="match status" value="1"/>
</dbReference>
<dbReference type="Gene3D" id="3.40.50.720">
    <property type="entry name" value="NAD(P)-binding Rossmann-like Domain"/>
    <property type="match status" value="1"/>
</dbReference>
<evidence type="ECO:0000259" key="1">
    <source>
        <dbReference type="Pfam" id="PF01370"/>
    </source>
</evidence>
<dbReference type="Proteomes" id="UP001595767">
    <property type="component" value="Unassembled WGS sequence"/>
</dbReference>
<name>A0ABV8LD08_9NOCA</name>
<dbReference type="InterPro" id="IPR036291">
    <property type="entry name" value="NAD(P)-bd_dom_sf"/>
</dbReference>
<accession>A0ABV8LD08</accession>
<keyword evidence="3" id="KW-1185">Reference proteome</keyword>
<gene>
    <name evidence="2" type="ORF">ACFOW8_24485</name>
</gene>